<dbReference type="GO" id="GO:0010041">
    <property type="term" value="P:response to iron(III) ion"/>
    <property type="evidence" value="ECO:0007669"/>
    <property type="project" value="TreeGrafter"/>
</dbReference>
<evidence type="ECO:0000256" key="3">
    <source>
        <dbReference type="ARBA" id="ARBA00022676"/>
    </source>
</evidence>
<evidence type="ECO:0000256" key="1">
    <source>
        <dbReference type="ARBA" id="ARBA00004651"/>
    </source>
</evidence>
<evidence type="ECO:0000256" key="7">
    <source>
        <dbReference type="ARBA" id="ARBA00023136"/>
    </source>
</evidence>
<feature type="transmembrane region" description="Helical" evidence="9">
    <location>
        <begin position="390"/>
        <end position="410"/>
    </location>
</feature>
<dbReference type="InterPro" id="IPR056785">
    <property type="entry name" value="YkcA/B-like_C"/>
</dbReference>
<dbReference type="eggNOG" id="COG1807">
    <property type="taxonomic scope" value="Bacteria"/>
</dbReference>
<dbReference type="PANTHER" id="PTHR33908">
    <property type="entry name" value="MANNOSYLTRANSFERASE YKCB-RELATED"/>
    <property type="match status" value="1"/>
</dbReference>
<feature type="transmembrane region" description="Helical" evidence="9">
    <location>
        <begin position="235"/>
        <end position="256"/>
    </location>
</feature>
<feature type="compositionally biased region" description="Polar residues" evidence="8">
    <location>
        <begin position="641"/>
        <end position="655"/>
    </location>
</feature>
<feature type="transmembrane region" description="Helical" evidence="9">
    <location>
        <begin position="337"/>
        <end position="354"/>
    </location>
</feature>
<feature type="transmembrane region" description="Helical" evidence="9">
    <location>
        <begin position="190"/>
        <end position="223"/>
    </location>
</feature>
<dbReference type="HOGENOM" id="CLU_007261_1_0_11"/>
<evidence type="ECO:0000256" key="5">
    <source>
        <dbReference type="ARBA" id="ARBA00022692"/>
    </source>
</evidence>
<keyword evidence="2" id="KW-1003">Cell membrane</keyword>
<evidence type="ECO:0000313" key="13">
    <source>
        <dbReference type="Proteomes" id="UP000019150"/>
    </source>
</evidence>
<dbReference type="InterPro" id="IPR038731">
    <property type="entry name" value="RgtA/B/C-like"/>
</dbReference>
<gene>
    <name evidence="12" type="ORF">NONO_c46700</name>
</gene>
<keyword evidence="6 9" id="KW-1133">Transmembrane helix</keyword>
<evidence type="ECO:0000256" key="9">
    <source>
        <dbReference type="SAM" id="Phobius"/>
    </source>
</evidence>
<feature type="transmembrane region" description="Helical" evidence="9">
    <location>
        <begin position="419"/>
        <end position="438"/>
    </location>
</feature>
<comment type="subcellular location">
    <subcellularLocation>
        <location evidence="1">Cell membrane</location>
        <topology evidence="1">Multi-pass membrane protein</topology>
    </subcellularLocation>
</comment>
<dbReference type="GO" id="GO:0005886">
    <property type="term" value="C:plasma membrane"/>
    <property type="evidence" value="ECO:0007669"/>
    <property type="project" value="UniProtKB-SubCell"/>
</dbReference>
<dbReference type="Pfam" id="PF24878">
    <property type="entry name" value="YkcB_C"/>
    <property type="match status" value="1"/>
</dbReference>
<keyword evidence="7 9" id="KW-0472">Membrane</keyword>
<evidence type="ECO:0000256" key="8">
    <source>
        <dbReference type="SAM" id="MobiDB-lite"/>
    </source>
</evidence>
<dbReference type="EMBL" id="CP006850">
    <property type="protein sequence ID" value="AHH19454.1"/>
    <property type="molecule type" value="Genomic_DNA"/>
</dbReference>
<feature type="transmembrane region" description="Helical" evidence="9">
    <location>
        <begin position="480"/>
        <end position="499"/>
    </location>
</feature>
<name>W5TJX0_9NOCA</name>
<feature type="region of interest" description="Disordered" evidence="8">
    <location>
        <begin position="602"/>
        <end position="694"/>
    </location>
</feature>
<feature type="transmembrane region" description="Helical" evidence="9">
    <location>
        <begin position="450"/>
        <end position="468"/>
    </location>
</feature>
<dbReference type="PANTHER" id="PTHR33908:SF3">
    <property type="entry name" value="UNDECAPRENYL PHOSPHATE-ALPHA-4-AMINO-4-DEOXY-L-ARABINOSE ARABINOSYL TRANSFERASE"/>
    <property type="match status" value="1"/>
</dbReference>
<keyword evidence="4 12" id="KW-0808">Transferase</keyword>
<dbReference type="GO" id="GO:0009103">
    <property type="term" value="P:lipopolysaccharide biosynthetic process"/>
    <property type="evidence" value="ECO:0007669"/>
    <property type="project" value="UniProtKB-ARBA"/>
</dbReference>
<dbReference type="Proteomes" id="UP000019150">
    <property type="component" value="Chromosome"/>
</dbReference>
<dbReference type="PATRIC" id="fig|1415166.3.peg.4802"/>
<feature type="transmembrane region" description="Helical" evidence="9">
    <location>
        <begin position="141"/>
        <end position="161"/>
    </location>
</feature>
<feature type="compositionally biased region" description="Polar residues" evidence="8">
    <location>
        <begin position="665"/>
        <end position="681"/>
    </location>
</feature>
<keyword evidence="5 9" id="KW-0812">Transmembrane</keyword>
<feature type="domain" description="Glycosyltransferase RgtA/B/C/D-like" evidence="10">
    <location>
        <begin position="90"/>
        <end position="245"/>
    </location>
</feature>
<dbReference type="AlphaFoldDB" id="W5TJX0"/>
<dbReference type="Pfam" id="PF13231">
    <property type="entry name" value="PMT_2"/>
    <property type="match status" value="1"/>
</dbReference>
<dbReference type="RefSeq" id="WP_025350855.1">
    <property type="nucleotide sequence ID" value="NZ_CP006850.1"/>
</dbReference>
<evidence type="ECO:0000313" key="12">
    <source>
        <dbReference type="EMBL" id="AHH19454.1"/>
    </source>
</evidence>
<dbReference type="KEGG" id="nno:NONO_c46700"/>
<protein>
    <submittedName>
        <fullName evidence="12">Putative mannosyltransferase</fullName>
    </submittedName>
</protein>
<accession>W5TJX0</accession>
<dbReference type="GO" id="GO:0016763">
    <property type="term" value="F:pentosyltransferase activity"/>
    <property type="evidence" value="ECO:0007669"/>
    <property type="project" value="TreeGrafter"/>
</dbReference>
<keyword evidence="13" id="KW-1185">Reference proteome</keyword>
<evidence type="ECO:0000259" key="11">
    <source>
        <dbReference type="Pfam" id="PF24878"/>
    </source>
</evidence>
<evidence type="ECO:0000256" key="4">
    <source>
        <dbReference type="ARBA" id="ARBA00022679"/>
    </source>
</evidence>
<keyword evidence="3 12" id="KW-0328">Glycosyltransferase</keyword>
<feature type="domain" description="Putative mannosyltransferase YkcA/B-like C-terminal" evidence="11">
    <location>
        <begin position="536"/>
        <end position="603"/>
    </location>
</feature>
<dbReference type="STRING" id="1415166.NONO_c46700"/>
<feature type="transmembrane region" description="Helical" evidence="9">
    <location>
        <begin position="105"/>
        <end position="129"/>
    </location>
</feature>
<organism evidence="12 13">
    <name type="scientific">Nocardia nova SH22a</name>
    <dbReference type="NCBI Taxonomy" id="1415166"/>
    <lineage>
        <taxon>Bacteria</taxon>
        <taxon>Bacillati</taxon>
        <taxon>Actinomycetota</taxon>
        <taxon>Actinomycetes</taxon>
        <taxon>Mycobacteriales</taxon>
        <taxon>Nocardiaceae</taxon>
        <taxon>Nocardia</taxon>
    </lineage>
</organism>
<evidence type="ECO:0000256" key="6">
    <source>
        <dbReference type="ARBA" id="ARBA00022989"/>
    </source>
</evidence>
<proteinExistence type="predicted"/>
<dbReference type="OrthoDB" id="5241882at2"/>
<feature type="transmembrane region" description="Helical" evidence="9">
    <location>
        <begin position="35"/>
        <end position="54"/>
    </location>
</feature>
<evidence type="ECO:0000259" key="10">
    <source>
        <dbReference type="Pfam" id="PF13231"/>
    </source>
</evidence>
<sequence length="723" mass="74605">MGTVTTLVDHASVVPPEPARPATATMPGRRTAERAGLAALLIATTVLYLWHITIDGMGNQFYAGAAWAGSKSWEALLFGSLDPADFITVDKPPVSQWVMGLSGRIFGFSSASMLIPQALMAVAAVALLYGAVRRITNNPAVALLAGAALALTPVAALMFRFNNPDAVMVLLMTAAAYATVRALDRASTTWLMLAGAALGFAFLAKMLEGLMVLPALGLAYLVAAPNPLRTRLLQLLAALAALVVSSGWYVVLTLLWPASSRPYLAGSTDNNFMNLVLGYNGFARILGRNHGGGGGHPAAAHAAPAHAAAGDHPGFGGFGGQVHGVQRLFTGEFGFEIGWLLPAALLAFVLVLVSRGRAPRTDRMRAAALIFGGWIIIDGGVLSYMNGMVHPYYCLSIAPAVAGMFAIGVAEMWHRRTTAFGRFGTAALLLVTGMWSFVLLHRNSAWHPELRWSILVVTIVAAVALAVPRTHLAPRRLASVVLTIGLLGSLAGSAAYSFATVATAHSGGGPTVGPAQAGGRGGFGQSRPNPQLAALLKATNTTWAAATNGSSAAAGLELDSDKAVMAIGGFSGSDPVPTLAQFQADVRDGKVAYYVVQADGRNQGAAGRDQDAPGTPGQAGAVYPGGRGTADGRVQDAPGIRNQTGAVHPGTSAQSRGVVDGRSSAHGSRTTDGAPQSSSAENPGGSGGFGRNQHTDITDWVTATFPAQHIGTATVYQLTGYHG</sequence>
<dbReference type="InterPro" id="IPR050297">
    <property type="entry name" value="LipidA_mod_glycosyltrf_83"/>
</dbReference>
<reference evidence="12 13" key="1">
    <citation type="journal article" date="2014" name="Appl. Environ. Microbiol.">
        <title>Insights into the Microbial Degradation of Rubber and Gutta-Percha by Analysis of the Complete Genome of Nocardia nova SH22a.</title>
        <authorList>
            <person name="Luo Q."/>
            <person name="Hiessl S."/>
            <person name="Poehlein A."/>
            <person name="Daniel R."/>
            <person name="Steinbuchel A."/>
        </authorList>
    </citation>
    <scope>NUCLEOTIDE SEQUENCE [LARGE SCALE GENOMIC DNA]</scope>
    <source>
        <strain evidence="12">SH22a</strain>
    </source>
</reference>
<evidence type="ECO:0000256" key="2">
    <source>
        <dbReference type="ARBA" id="ARBA00022475"/>
    </source>
</evidence>
<feature type="transmembrane region" description="Helical" evidence="9">
    <location>
        <begin position="366"/>
        <end position="384"/>
    </location>
</feature>